<evidence type="ECO:0000259" key="8">
    <source>
        <dbReference type="PROSITE" id="PS51843"/>
    </source>
</evidence>
<dbReference type="EMBL" id="CAJPIZ010029836">
    <property type="protein sequence ID" value="CAG2119786.1"/>
    <property type="molecule type" value="Genomic_DNA"/>
</dbReference>
<dbReference type="Gene3D" id="1.10.565.10">
    <property type="entry name" value="Retinoid X Receptor"/>
    <property type="match status" value="2"/>
</dbReference>
<name>A0A7R9LLK5_9ACAR</name>
<dbReference type="AlphaFoldDB" id="A0A7R9LLK5"/>
<dbReference type="GO" id="GO:0008270">
    <property type="term" value="F:zinc ion binding"/>
    <property type="evidence" value="ECO:0007669"/>
    <property type="project" value="UniProtKB-KW"/>
</dbReference>
<dbReference type="GO" id="GO:0000122">
    <property type="term" value="P:negative regulation of transcription by RNA polymerase II"/>
    <property type="evidence" value="ECO:0007669"/>
    <property type="project" value="TreeGrafter"/>
</dbReference>
<evidence type="ECO:0000256" key="7">
    <source>
        <dbReference type="ARBA" id="ARBA00023170"/>
    </source>
</evidence>
<keyword evidence="5" id="KW-0238">DNA-binding</keyword>
<gene>
    <name evidence="9" type="ORF">OSB1V03_LOCUS19733</name>
</gene>
<dbReference type="GO" id="GO:0000978">
    <property type="term" value="F:RNA polymerase II cis-regulatory region sequence-specific DNA binding"/>
    <property type="evidence" value="ECO:0007669"/>
    <property type="project" value="TreeGrafter"/>
</dbReference>
<evidence type="ECO:0000256" key="4">
    <source>
        <dbReference type="ARBA" id="ARBA00023015"/>
    </source>
</evidence>
<keyword evidence="3" id="KW-0862">Zinc</keyword>
<keyword evidence="2" id="KW-0863">Zinc-finger</keyword>
<keyword evidence="1" id="KW-0479">Metal-binding</keyword>
<proteinExistence type="predicted"/>
<dbReference type="Proteomes" id="UP000759131">
    <property type="component" value="Unassembled WGS sequence"/>
</dbReference>
<dbReference type="OrthoDB" id="6352325at2759"/>
<sequence>MDSEWTQKDEYRENIVINGIPHLIKGFIFNFNEQEMHRLRQLFSSTVYLRDPKIERITWNAKTLPEVNRVFQIRTDMRCRQTVKMCKTMTEFRDLCETDQIILLKACCLEILCLISVATFDFVKELWTDSENAAVMKLEFLKYGKFNFYDVQKVFNPNRPNLVQRDLIRLQGETYMYLLQRYLELKHNSKTEAEMRFKRLMNCLQELYSVKTVMLNNYVTIEPKVKHELVTEIISN</sequence>
<keyword evidence="4" id="KW-0805">Transcription regulation</keyword>
<dbReference type="EMBL" id="OC884411">
    <property type="protein sequence ID" value="CAD7643740.1"/>
    <property type="molecule type" value="Genomic_DNA"/>
</dbReference>
<keyword evidence="7" id="KW-0675">Receptor</keyword>
<accession>A0A7R9LLK5</accession>
<dbReference type="SMART" id="SM00430">
    <property type="entry name" value="HOLI"/>
    <property type="match status" value="1"/>
</dbReference>
<reference evidence="9" key="1">
    <citation type="submission" date="2020-11" db="EMBL/GenBank/DDBJ databases">
        <authorList>
            <person name="Tran Van P."/>
        </authorList>
    </citation>
    <scope>NUCLEOTIDE SEQUENCE</scope>
</reference>
<dbReference type="SUPFAM" id="SSF48508">
    <property type="entry name" value="Nuclear receptor ligand-binding domain"/>
    <property type="match status" value="1"/>
</dbReference>
<evidence type="ECO:0000256" key="5">
    <source>
        <dbReference type="ARBA" id="ARBA00023125"/>
    </source>
</evidence>
<evidence type="ECO:0000256" key="3">
    <source>
        <dbReference type="ARBA" id="ARBA00022833"/>
    </source>
</evidence>
<evidence type="ECO:0000313" key="10">
    <source>
        <dbReference type="Proteomes" id="UP000759131"/>
    </source>
</evidence>
<dbReference type="GO" id="GO:0030154">
    <property type="term" value="P:cell differentiation"/>
    <property type="evidence" value="ECO:0007669"/>
    <property type="project" value="TreeGrafter"/>
</dbReference>
<dbReference type="InterPro" id="IPR050234">
    <property type="entry name" value="Nuclear_hormone_rcpt_NR1"/>
</dbReference>
<feature type="domain" description="NR LBD" evidence="8">
    <location>
        <begin position="31"/>
        <end position="236"/>
    </location>
</feature>
<protein>
    <recommendedName>
        <fullName evidence="8">NR LBD domain-containing protein</fullName>
    </recommendedName>
</protein>
<keyword evidence="10" id="KW-1185">Reference proteome</keyword>
<dbReference type="GO" id="GO:0045944">
    <property type="term" value="P:positive regulation of transcription by RNA polymerase II"/>
    <property type="evidence" value="ECO:0007669"/>
    <property type="project" value="TreeGrafter"/>
</dbReference>
<dbReference type="PANTHER" id="PTHR24082:SF283">
    <property type="entry name" value="NUCLEAR HORMONE RECEPTOR HR96"/>
    <property type="match status" value="1"/>
</dbReference>
<dbReference type="PANTHER" id="PTHR24082">
    <property type="entry name" value="NUCLEAR HORMONE RECEPTOR"/>
    <property type="match status" value="1"/>
</dbReference>
<dbReference type="GO" id="GO:0004879">
    <property type="term" value="F:nuclear receptor activity"/>
    <property type="evidence" value="ECO:0007669"/>
    <property type="project" value="TreeGrafter"/>
</dbReference>
<dbReference type="PROSITE" id="PS51843">
    <property type="entry name" value="NR_LBD"/>
    <property type="match status" value="1"/>
</dbReference>
<organism evidence="9">
    <name type="scientific">Medioppia subpectinata</name>
    <dbReference type="NCBI Taxonomy" id="1979941"/>
    <lineage>
        <taxon>Eukaryota</taxon>
        <taxon>Metazoa</taxon>
        <taxon>Ecdysozoa</taxon>
        <taxon>Arthropoda</taxon>
        <taxon>Chelicerata</taxon>
        <taxon>Arachnida</taxon>
        <taxon>Acari</taxon>
        <taxon>Acariformes</taxon>
        <taxon>Sarcoptiformes</taxon>
        <taxon>Oribatida</taxon>
        <taxon>Brachypylina</taxon>
        <taxon>Oppioidea</taxon>
        <taxon>Oppiidae</taxon>
        <taxon>Medioppia</taxon>
    </lineage>
</organism>
<evidence type="ECO:0000256" key="1">
    <source>
        <dbReference type="ARBA" id="ARBA00022723"/>
    </source>
</evidence>
<evidence type="ECO:0000313" key="9">
    <source>
        <dbReference type="EMBL" id="CAD7643740.1"/>
    </source>
</evidence>
<keyword evidence="6" id="KW-0804">Transcription</keyword>
<dbReference type="InterPro" id="IPR000536">
    <property type="entry name" value="Nucl_hrmn_rcpt_lig-bd"/>
</dbReference>
<evidence type="ECO:0000256" key="6">
    <source>
        <dbReference type="ARBA" id="ARBA00023163"/>
    </source>
</evidence>
<evidence type="ECO:0000256" key="2">
    <source>
        <dbReference type="ARBA" id="ARBA00022771"/>
    </source>
</evidence>
<dbReference type="InterPro" id="IPR035500">
    <property type="entry name" value="NHR-like_dom_sf"/>
</dbReference>